<name>A0A5E4QIX0_9NEOP</name>
<evidence type="ECO:0000313" key="2">
    <source>
        <dbReference type="EMBL" id="VVC97231.1"/>
    </source>
</evidence>
<gene>
    <name evidence="2" type="ORF">LSINAPIS_LOCUS8561</name>
</gene>
<dbReference type="Proteomes" id="UP000324832">
    <property type="component" value="Unassembled WGS sequence"/>
</dbReference>
<evidence type="ECO:0000256" key="1">
    <source>
        <dbReference type="SAM" id="MobiDB-lite"/>
    </source>
</evidence>
<feature type="compositionally biased region" description="Polar residues" evidence="1">
    <location>
        <begin position="160"/>
        <end position="169"/>
    </location>
</feature>
<reference evidence="2 3" key="1">
    <citation type="submission" date="2017-07" db="EMBL/GenBank/DDBJ databases">
        <authorList>
            <person name="Talla V."/>
            <person name="Backstrom N."/>
        </authorList>
    </citation>
    <scope>NUCLEOTIDE SEQUENCE [LARGE SCALE GENOMIC DNA]</scope>
</reference>
<organism evidence="2 3">
    <name type="scientific">Leptidea sinapis</name>
    <dbReference type="NCBI Taxonomy" id="189913"/>
    <lineage>
        <taxon>Eukaryota</taxon>
        <taxon>Metazoa</taxon>
        <taxon>Ecdysozoa</taxon>
        <taxon>Arthropoda</taxon>
        <taxon>Hexapoda</taxon>
        <taxon>Insecta</taxon>
        <taxon>Pterygota</taxon>
        <taxon>Neoptera</taxon>
        <taxon>Endopterygota</taxon>
        <taxon>Lepidoptera</taxon>
        <taxon>Glossata</taxon>
        <taxon>Ditrysia</taxon>
        <taxon>Papilionoidea</taxon>
        <taxon>Pieridae</taxon>
        <taxon>Dismorphiinae</taxon>
        <taxon>Leptidea</taxon>
    </lineage>
</organism>
<proteinExistence type="predicted"/>
<feature type="non-terminal residue" evidence="2">
    <location>
        <position position="186"/>
    </location>
</feature>
<evidence type="ECO:0000313" key="3">
    <source>
        <dbReference type="Proteomes" id="UP000324832"/>
    </source>
</evidence>
<dbReference type="EMBL" id="FZQP02003090">
    <property type="protein sequence ID" value="VVC97231.1"/>
    <property type="molecule type" value="Genomic_DNA"/>
</dbReference>
<sequence length="186" mass="20425">MGLSLPLRDNNATFITFKYPNPVELTDQSVKINMEPTHSLKRSPQGEEERESPWFSIFRHDAPVKYQKLFRRSPVMNVGVATLTAEMEKINACLSNIERSDYSDPDHSYAVFGTLQGRCQSDVVPVHPTGCAATTSGTDTVLISASRRARGNEAPVPVQQLPSRKTSAGGTDKGGGLYHNTVQPSY</sequence>
<accession>A0A5E4QIX0</accession>
<dbReference type="AlphaFoldDB" id="A0A5E4QIX0"/>
<keyword evidence="3" id="KW-1185">Reference proteome</keyword>
<feature type="region of interest" description="Disordered" evidence="1">
    <location>
        <begin position="149"/>
        <end position="186"/>
    </location>
</feature>
<protein>
    <submittedName>
        <fullName evidence="2">Uncharacterized protein</fullName>
    </submittedName>
</protein>